<name>A0A1C7MME0_GRIFR</name>
<feature type="region of interest" description="Disordered" evidence="1">
    <location>
        <begin position="1"/>
        <end position="53"/>
    </location>
</feature>
<organism evidence="2 3">
    <name type="scientific">Grifola frondosa</name>
    <name type="common">Maitake</name>
    <name type="synonym">Polyporus frondosus</name>
    <dbReference type="NCBI Taxonomy" id="5627"/>
    <lineage>
        <taxon>Eukaryota</taxon>
        <taxon>Fungi</taxon>
        <taxon>Dikarya</taxon>
        <taxon>Basidiomycota</taxon>
        <taxon>Agaricomycotina</taxon>
        <taxon>Agaricomycetes</taxon>
        <taxon>Polyporales</taxon>
        <taxon>Grifolaceae</taxon>
        <taxon>Grifola</taxon>
    </lineage>
</organism>
<gene>
    <name evidence="2" type="ORF">A0H81_02093</name>
</gene>
<proteinExistence type="predicted"/>
<evidence type="ECO:0000313" key="3">
    <source>
        <dbReference type="Proteomes" id="UP000092993"/>
    </source>
</evidence>
<comment type="caution">
    <text evidence="2">The sequence shown here is derived from an EMBL/GenBank/DDBJ whole genome shotgun (WGS) entry which is preliminary data.</text>
</comment>
<feature type="region of interest" description="Disordered" evidence="1">
    <location>
        <begin position="375"/>
        <end position="399"/>
    </location>
</feature>
<feature type="compositionally biased region" description="Basic and acidic residues" evidence="1">
    <location>
        <begin position="38"/>
        <end position="53"/>
    </location>
</feature>
<feature type="region of interest" description="Disordered" evidence="1">
    <location>
        <begin position="106"/>
        <end position="131"/>
    </location>
</feature>
<keyword evidence="3" id="KW-1185">Reference proteome</keyword>
<feature type="compositionally biased region" description="Acidic residues" evidence="1">
    <location>
        <begin position="375"/>
        <end position="387"/>
    </location>
</feature>
<feature type="compositionally biased region" description="Polar residues" evidence="1">
    <location>
        <begin position="1"/>
        <end position="10"/>
    </location>
</feature>
<feature type="compositionally biased region" description="Polar residues" evidence="1">
    <location>
        <begin position="117"/>
        <end position="126"/>
    </location>
</feature>
<dbReference type="EMBL" id="LUGG01000002">
    <property type="protein sequence ID" value="OBZ78023.1"/>
    <property type="molecule type" value="Genomic_DNA"/>
</dbReference>
<evidence type="ECO:0000256" key="1">
    <source>
        <dbReference type="SAM" id="MobiDB-lite"/>
    </source>
</evidence>
<sequence>MANRTRSANNVIAGPPAKKSRSPAKPEGAPSSMPTVEGNHHDGIEENSGRRSVQELSQVATVNNDNIITSAVHDDILDGELSDIDGASADDKTIEDILTVLDQHSATTPDTAREESAPTQAVNTVNDAPGDTTIDNTATEVVPQVMPIGHELVVNPGYFTPDVVAQLLTVISFEDMLNVYFSVSKVPISVSWGSTPTTAKYLCINNVPVSLSMAGVVRSVWFYTRAGIPVQRASIGITPCTLRDIAAAQRLLGEFAHPTYRTCATQCHHPWDSPRISEHENTTIYARKDQAIRTRGSQAATAKVFDKVFDATHGANASMRRILPSCVMVEDVVHLECRLLRYPRLDTAGKRGQWQDWVTQYELRRVNHLYAKPAEEEDTLDSGEDTDIVQGGPSVVIAN</sequence>
<dbReference type="Proteomes" id="UP000092993">
    <property type="component" value="Unassembled WGS sequence"/>
</dbReference>
<dbReference type="AlphaFoldDB" id="A0A1C7MME0"/>
<accession>A0A1C7MME0</accession>
<evidence type="ECO:0000313" key="2">
    <source>
        <dbReference type="EMBL" id="OBZ78023.1"/>
    </source>
</evidence>
<reference evidence="2 3" key="1">
    <citation type="submission" date="2016-03" db="EMBL/GenBank/DDBJ databases">
        <title>Whole genome sequencing of Grifola frondosa 9006-11.</title>
        <authorList>
            <person name="Min B."/>
            <person name="Park H."/>
            <person name="Kim J.-G."/>
            <person name="Cho H."/>
            <person name="Oh Y.-L."/>
            <person name="Kong W.-S."/>
            <person name="Choi I.-G."/>
        </authorList>
    </citation>
    <scope>NUCLEOTIDE SEQUENCE [LARGE SCALE GENOMIC DNA]</scope>
    <source>
        <strain evidence="2 3">9006-11</strain>
    </source>
</reference>
<protein>
    <submittedName>
        <fullName evidence="2">Uncharacterized protein</fullName>
    </submittedName>
</protein>